<feature type="transmembrane region" description="Helical" evidence="1">
    <location>
        <begin position="76"/>
        <end position="96"/>
    </location>
</feature>
<sequence length="194" mass="20053">MNMDMNAMKAEMGGAFVMSYVVFGLGLSTLEGAVAMAVVWMTFAGAHVLPVVTWCHMLTGDLADMEGNWMANGMRLLAQVVGGVLAIMMVTEVGAIETGWAATEFAAPEAWAAITTVAAGALWWYVHSNTDSAWVSAFGLMALGGAMMLTGGHEMAASLASSGDGIADVLPAWIMDGALVGVGALAATKIDEML</sequence>
<name>A0A075FQT3_9EURY</name>
<feature type="transmembrane region" description="Helical" evidence="1">
    <location>
        <begin position="170"/>
        <end position="188"/>
    </location>
</feature>
<protein>
    <submittedName>
        <fullName evidence="2">Uncharacterized protein</fullName>
    </submittedName>
</protein>
<accession>A0A075FQT3</accession>
<evidence type="ECO:0000313" key="2">
    <source>
        <dbReference type="EMBL" id="AIE93613.1"/>
    </source>
</evidence>
<evidence type="ECO:0000256" key="1">
    <source>
        <dbReference type="SAM" id="Phobius"/>
    </source>
</evidence>
<feature type="transmembrane region" description="Helical" evidence="1">
    <location>
        <begin position="12"/>
        <end position="30"/>
    </location>
</feature>
<reference evidence="2" key="1">
    <citation type="journal article" date="2014" name="Genome Biol. Evol.">
        <title>Pangenome evidence for extensive interdomain horizontal transfer affecting lineage core and shell genes in uncultured planktonic thaumarchaeota and euryarchaeota.</title>
        <authorList>
            <person name="Deschamps P."/>
            <person name="Zivanovic Y."/>
            <person name="Moreira D."/>
            <person name="Rodriguez-Valera F."/>
            <person name="Lopez-Garcia P."/>
        </authorList>
    </citation>
    <scope>NUCLEOTIDE SEQUENCE</scope>
</reference>
<proteinExistence type="predicted"/>
<keyword evidence="1" id="KW-0472">Membrane</keyword>
<keyword evidence="1" id="KW-1133">Transmembrane helix</keyword>
<keyword evidence="1" id="KW-0812">Transmembrane</keyword>
<organism evidence="2">
    <name type="scientific">uncultured marine group II/III euryarchaeote AD1000_39_C05</name>
    <dbReference type="NCBI Taxonomy" id="1457763"/>
    <lineage>
        <taxon>Archaea</taxon>
        <taxon>Methanobacteriati</taxon>
        <taxon>Methanobacteriota</taxon>
        <taxon>environmental samples</taxon>
    </lineage>
</organism>
<feature type="transmembrane region" description="Helical" evidence="1">
    <location>
        <begin position="36"/>
        <end position="55"/>
    </location>
</feature>
<dbReference type="EMBL" id="KF900400">
    <property type="protein sequence ID" value="AIE93613.1"/>
    <property type="molecule type" value="Genomic_DNA"/>
</dbReference>
<dbReference type="AlphaFoldDB" id="A0A075FQT3"/>
<feature type="transmembrane region" description="Helical" evidence="1">
    <location>
        <begin position="133"/>
        <end position="150"/>
    </location>
</feature>
<feature type="transmembrane region" description="Helical" evidence="1">
    <location>
        <begin position="108"/>
        <end position="126"/>
    </location>
</feature>